<evidence type="ECO:0000256" key="3">
    <source>
        <dbReference type="ARBA" id="ARBA00023163"/>
    </source>
</evidence>
<reference evidence="6 7" key="1">
    <citation type="journal article" date="2012" name="J. Bacteriol.">
        <title>Genome Sequence of Radiation-Resistant Modestobacter marinus Strain BC501, a Representative Actinobacterium That Thrives on Calcareous Stone Surfaces.</title>
        <authorList>
            <person name="Normand P."/>
            <person name="Gury J."/>
            <person name="Pujic P."/>
            <person name="Chouaia B."/>
            <person name="Crotti E."/>
            <person name="Brusetti L."/>
            <person name="Daffonchio D."/>
            <person name="Vacherie B."/>
            <person name="Barbe V."/>
            <person name="Medigue C."/>
            <person name="Calteau A."/>
            <person name="Ghodhbane-Gtari F."/>
            <person name="Essoussi I."/>
            <person name="Nouioui I."/>
            <person name="Abbassi-Ghozzi I."/>
            <person name="Gtari M."/>
        </authorList>
    </citation>
    <scope>NUCLEOTIDE SEQUENCE [LARGE SCALE GENOMIC DNA]</scope>
    <source>
        <strain evidence="7">BC 501</strain>
    </source>
</reference>
<evidence type="ECO:0000313" key="7">
    <source>
        <dbReference type="Proteomes" id="UP000006461"/>
    </source>
</evidence>
<keyword evidence="3" id="KW-0804">Transcription</keyword>
<sequence length="218" mass="23702">MTSPVTPEGAGRLRRDAERNRDRILAAARRLFAETGQAVTQNEVARAADVGVGTVYRRFPERADLMLALFVDQLEQVGALADAALAEADPWSALRGFFERVVDLQAADRGLREFMLGPDGRARAGEATERIAPVVGELLRRAQERGQVRPEVTTTDLALIPVMVAAVTERARDVVPGVWRRVLGLALDGLRPTGEPLPGRPLAPAEFDRVISAPRRPG</sequence>
<evidence type="ECO:0000313" key="6">
    <source>
        <dbReference type="EMBL" id="CCH89489.1"/>
    </source>
</evidence>
<dbReference type="PATRIC" id="fig|477641.3.peg.3830"/>
<dbReference type="InterPro" id="IPR009057">
    <property type="entry name" value="Homeodomain-like_sf"/>
</dbReference>
<dbReference type="Gene3D" id="1.10.357.10">
    <property type="entry name" value="Tetracycline Repressor, domain 2"/>
    <property type="match status" value="1"/>
</dbReference>
<dbReference type="SUPFAM" id="SSF46689">
    <property type="entry name" value="Homeodomain-like"/>
    <property type="match status" value="1"/>
</dbReference>
<keyword evidence="1" id="KW-0805">Transcription regulation</keyword>
<dbReference type="Proteomes" id="UP000006461">
    <property type="component" value="Chromosome"/>
</dbReference>
<evidence type="ECO:0000256" key="1">
    <source>
        <dbReference type="ARBA" id="ARBA00023015"/>
    </source>
</evidence>
<evidence type="ECO:0000259" key="5">
    <source>
        <dbReference type="PROSITE" id="PS50977"/>
    </source>
</evidence>
<name>I4F1H6_MODI5</name>
<dbReference type="InterPro" id="IPR050109">
    <property type="entry name" value="HTH-type_TetR-like_transc_reg"/>
</dbReference>
<keyword evidence="7" id="KW-1185">Reference proteome</keyword>
<dbReference type="PROSITE" id="PS50977">
    <property type="entry name" value="HTH_TETR_2"/>
    <property type="match status" value="1"/>
</dbReference>
<evidence type="ECO:0000256" key="4">
    <source>
        <dbReference type="PROSITE-ProRule" id="PRU00335"/>
    </source>
</evidence>
<dbReference type="EMBL" id="FO203431">
    <property type="protein sequence ID" value="CCH89489.1"/>
    <property type="molecule type" value="Genomic_DNA"/>
</dbReference>
<organism evidence="6 7">
    <name type="scientific">Modestobacter italicus (strain DSM 44449 / CECT 9708 / BC 501)</name>
    <dbReference type="NCBI Taxonomy" id="2732864"/>
    <lineage>
        <taxon>Bacteria</taxon>
        <taxon>Bacillati</taxon>
        <taxon>Actinomycetota</taxon>
        <taxon>Actinomycetes</taxon>
        <taxon>Geodermatophilales</taxon>
        <taxon>Geodermatophilaceae</taxon>
        <taxon>Modestobacter</taxon>
    </lineage>
</organism>
<accession>I4F1H6</accession>
<dbReference type="KEGG" id="mmar:MODMU_4088"/>
<evidence type="ECO:0000256" key="2">
    <source>
        <dbReference type="ARBA" id="ARBA00023125"/>
    </source>
</evidence>
<dbReference type="SUPFAM" id="SSF48498">
    <property type="entry name" value="Tetracyclin repressor-like, C-terminal domain"/>
    <property type="match status" value="1"/>
</dbReference>
<feature type="DNA-binding region" description="H-T-H motif" evidence="4">
    <location>
        <begin position="40"/>
        <end position="59"/>
    </location>
</feature>
<dbReference type="InterPro" id="IPR001647">
    <property type="entry name" value="HTH_TetR"/>
</dbReference>
<dbReference type="eggNOG" id="COG1309">
    <property type="taxonomic scope" value="Bacteria"/>
</dbReference>
<dbReference type="PANTHER" id="PTHR30055">
    <property type="entry name" value="HTH-TYPE TRANSCRIPTIONAL REGULATOR RUTR"/>
    <property type="match status" value="1"/>
</dbReference>
<dbReference type="STRING" id="477641.MODMU_4088"/>
<dbReference type="PRINTS" id="PR00455">
    <property type="entry name" value="HTHTETR"/>
</dbReference>
<dbReference type="OMA" id="VWFVERQ"/>
<dbReference type="InterPro" id="IPR049445">
    <property type="entry name" value="TetR_SbtR-like_C"/>
</dbReference>
<dbReference type="HOGENOM" id="CLU_069356_17_0_11"/>
<protein>
    <submittedName>
        <fullName evidence="6">Regulatory protein TetR</fullName>
    </submittedName>
</protein>
<dbReference type="Pfam" id="PF21597">
    <property type="entry name" value="TetR_C_43"/>
    <property type="match status" value="1"/>
</dbReference>
<dbReference type="Pfam" id="PF00440">
    <property type="entry name" value="TetR_N"/>
    <property type="match status" value="1"/>
</dbReference>
<dbReference type="GO" id="GO:0003700">
    <property type="term" value="F:DNA-binding transcription factor activity"/>
    <property type="evidence" value="ECO:0007669"/>
    <property type="project" value="TreeGrafter"/>
</dbReference>
<feature type="domain" description="HTH tetR-type" evidence="5">
    <location>
        <begin position="18"/>
        <end position="77"/>
    </location>
</feature>
<dbReference type="AlphaFoldDB" id="I4F1H6"/>
<dbReference type="InterPro" id="IPR036271">
    <property type="entry name" value="Tet_transcr_reg_TetR-rel_C_sf"/>
</dbReference>
<dbReference type="PANTHER" id="PTHR30055:SF234">
    <property type="entry name" value="HTH-TYPE TRANSCRIPTIONAL REGULATOR BETI"/>
    <property type="match status" value="1"/>
</dbReference>
<gene>
    <name evidence="6" type="ordered locus">MODMU_4088</name>
</gene>
<keyword evidence="2 4" id="KW-0238">DNA-binding</keyword>
<proteinExistence type="predicted"/>
<dbReference type="GO" id="GO:0000976">
    <property type="term" value="F:transcription cis-regulatory region binding"/>
    <property type="evidence" value="ECO:0007669"/>
    <property type="project" value="TreeGrafter"/>
</dbReference>